<name>Q16247_HUMAN</name>
<protein>
    <submittedName>
        <fullName evidence="2">Histone H1 transcription factor large subunit 2A</fullName>
    </submittedName>
</protein>
<evidence type="ECO:0000256" key="1">
    <source>
        <dbReference type="SAM" id="MobiDB-lite"/>
    </source>
</evidence>
<sequence>MELTGRNSIDNIHRLTEARPSNYHETEAYRWRCFDWAGIIDTLLIHHFFYKAYVKRVLLKVEGQLPGSHELFHYLIRDLLAPGLVLCDELKPPKRQEEVRQSVTPAEPVQYYFTLAQQPTAVQVQGQQQGQQTTSSTTTIQPGQIIIAQPQQGQTTPVTMQVGEGQQVQIVQAQPQGQAQQAQSGTGQTMQVMQQIITNTGEIQQIPVQLNAGQLQYIRLAQPVSGTQVVQGQIQTLATNAQQITQTEVQQGQQQFSQFTDGQQLYQIQQVTMLRARTSPSPCSSSQPTSPPTAGPPGDRRLRA</sequence>
<dbReference type="AlphaFoldDB" id="Q16247"/>
<organism evidence="2">
    <name type="scientific">Homo sapiens</name>
    <name type="common">Human</name>
    <dbReference type="NCBI Taxonomy" id="9606"/>
    <lineage>
        <taxon>Eukaryota</taxon>
        <taxon>Metazoa</taxon>
        <taxon>Chordata</taxon>
        <taxon>Craniata</taxon>
        <taxon>Vertebrata</taxon>
        <taxon>Euteleostomi</taxon>
        <taxon>Mammalia</taxon>
        <taxon>Eutheria</taxon>
        <taxon>Euarchontoglires</taxon>
        <taxon>Primates</taxon>
        <taxon>Haplorrhini</taxon>
        <taxon>Catarrhini</taxon>
        <taxon>Hominidae</taxon>
        <taxon>Homo</taxon>
    </lineage>
</organism>
<dbReference type="GO" id="GO:0003700">
    <property type="term" value="F:DNA-binding transcription factor activity"/>
    <property type="evidence" value="ECO:0000304"/>
    <property type="project" value="UniProtKB"/>
</dbReference>
<reference evidence="2" key="1">
    <citation type="journal article" date="1994" name="Mol. Cell. Biol.">
        <title>H1TF2A, the large subunit of a heterodimeric, glutamine-rich CCAAT-binding transcription factor involved in histone H1 cell cycle regulation.</title>
        <authorList>
            <person name="Martinelli R."/>
            <person name="Heintz N."/>
        </authorList>
    </citation>
    <scope>NUCLEOTIDE SEQUENCE</scope>
</reference>
<evidence type="ECO:0000313" key="2">
    <source>
        <dbReference type="EMBL" id="AAB32534.1"/>
    </source>
</evidence>
<feature type="compositionally biased region" description="Low complexity" evidence="1">
    <location>
        <begin position="278"/>
        <end position="288"/>
    </location>
</feature>
<dbReference type="GO" id="GO:0005634">
    <property type="term" value="C:nucleus"/>
    <property type="evidence" value="ECO:0000303"/>
    <property type="project" value="UniProtKB"/>
</dbReference>
<accession>Q16247</accession>
<dbReference type="EMBL" id="S74703">
    <property type="protein sequence ID" value="AAB32534.1"/>
    <property type="molecule type" value="mRNA"/>
</dbReference>
<dbReference type="GO" id="GO:0006355">
    <property type="term" value="P:regulation of DNA-templated transcription"/>
    <property type="evidence" value="ECO:0000304"/>
    <property type="project" value="UniProtKB"/>
</dbReference>
<dbReference type="PIR" id="A56356">
    <property type="entry name" value="A56356"/>
</dbReference>
<feature type="region of interest" description="Disordered" evidence="1">
    <location>
        <begin position="276"/>
        <end position="304"/>
    </location>
</feature>
<proteinExistence type="evidence at transcript level"/>
<dbReference type="PeptideAtlas" id="Q16247"/>